<comment type="caution">
    <text evidence="2">The sequence shown here is derived from an EMBL/GenBank/DDBJ whole genome shotgun (WGS) entry which is preliminary data.</text>
</comment>
<proteinExistence type="predicted"/>
<accession>A0A2N5S1Y2</accession>
<dbReference type="Proteomes" id="UP000235392">
    <property type="component" value="Unassembled WGS sequence"/>
</dbReference>
<gene>
    <name evidence="2" type="ORF">PCASD_25992</name>
</gene>
<dbReference type="AlphaFoldDB" id="A0A2N5S1Y2"/>
<organism evidence="2 3">
    <name type="scientific">Puccinia coronata f. sp. avenae</name>
    <dbReference type="NCBI Taxonomy" id="200324"/>
    <lineage>
        <taxon>Eukaryota</taxon>
        <taxon>Fungi</taxon>
        <taxon>Dikarya</taxon>
        <taxon>Basidiomycota</taxon>
        <taxon>Pucciniomycotina</taxon>
        <taxon>Pucciniomycetes</taxon>
        <taxon>Pucciniales</taxon>
        <taxon>Pucciniaceae</taxon>
        <taxon>Puccinia</taxon>
    </lineage>
</organism>
<sequence>MTGIGEMIKKTTLYQTPTPPPGDPVVVGTPVAVGETNQRFESVVAGWEYLKLAWDLLNDLRGRYKTKFCKNSTANFIKLFRQQCYDVLNTVEDNCASLGIKKQSRW</sequence>
<reference evidence="2 3" key="1">
    <citation type="submission" date="2017-11" db="EMBL/GenBank/DDBJ databases">
        <title>De novo assembly and phasing of dikaryotic genomes from two isolates of Puccinia coronata f. sp. avenae, the causal agent of oat crown rust.</title>
        <authorList>
            <person name="Miller M.E."/>
            <person name="Zhang Y."/>
            <person name="Omidvar V."/>
            <person name="Sperschneider J."/>
            <person name="Schwessinger B."/>
            <person name="Raley C."/>
            <person name="Palmer J.M."/>
            <person name="Garnica D."/>
            <person name="Upadhyaya N."/>
            <person name="Rathjen J."/>
            <person name="Taylor J.M."/>
            <person name="Park R.F."/>
            <person name="Dodds P.N."/>
            <person name="Hirsch C.D."/>
            <person name="Kianian S.F."/>
            <person name="Figueroa M."/>
        </authorList>
    </citation>
    <scope>NUCLEOTIDE SEQUENCE [LARGE SCALE GENOMIC DNA]</scope>
    <source>
        <strain evidence="2">12SD80</strain>
    </source>
</reference>
<evidence type="ECO:0000313" key="2">
    <source>
        <dbReference type="EMBL" id="PLW07258.1"/>
    </source>
</evidence>
<evidence type="ECO:0000313" key="3">
    <source>
        <dbReference type="Proteomes" id="UP000235392"/>
    </source>
</evidence>
<dbReference type="EMBL" id="PGCI01001144">
    <property type="protein sequence ID" value="PLW07258.1"/>
    <property type="molecule type" value="Genomic_DNA"/>
</dbReference>
<name>A0A2N5S1Y2_9BASI</name>
<feature type="region of interest" description="Disordered" evidence="1">
    <location>
        <begin position="1"/>
        <end position="22"/>
    </location>
</feature>
<protein>
    <submittedName>
        <fullName evidence="2">Uncharacterized protein</fullName>
    </submittedName>
</protein>
<evidence type="ECO:0000256" key="1">
    <source>
        <dbReference type="SAM" id="MobiDB-lite"/>
    </source>
</evidence>